<reference evidence="11 12" key="1">
    <citation type="submission" date="2020-08" db="EMBL/GenBank/DDBJ databases">
        <authorList>
            <person name="Hejnol A."/>
        </authorList>
    </citation>
    <scope>NUCLEOTIDE SEQUENCE [LARGE SCALE GENOMIC DNA]</scope>
</reference>
<feature type="compositionally biased region" description="Pro residues" evidence="7">
    <location>
        <begin position="796"/>
        <end position="808"/>
    </location>
</feature>
<dbReference type="InterPro" id="IPR021345">
    <property type="entry name" value="DUF2961"/>
</dbReference>
<dbReference type="PRINTS" id="PR00405">
    <property type="entry name" value="REVINTRACTNG"/>
</dbReference>
<dbReference type="GO" id="GO:0005737">
    <property type="term" value="C:cytoplasm"/>
    <property type="evidence" value="ECO:0007669"/>
    <property type="project" value="InterPro"/>
</dbReference>
<evidence type="ECO:0000256" key="7">
    <source>
        <dbReference type="SAM" id="MobiDB-lite"/>
    </source>
</evidence>
<dbReference type="SUPFAM" id="SSF50044">
    <property type="entry name" value="SH3-domain"/>
    <property type="match status" value="1"/>
</dbReference>
<dbReference type="Gene3D" id="2.30.30.40">
    <property type="entry name" value="SH3 Domains"/>
    <property type="match status" value="1"/>
</dbReference>
<dbReference type="Pfam" id="PF14604">
    <property type="entry name" value="SH3_9"/>
    <property type="match status" value="1"/>
</dbReference>
<dbReference type="Pfam" id="PF16746">
    <property type="entry name" value="BAR_3"/>
    <property type="match status" value="1"/>
</dbReference>
<dbReference type="CDD" id="cd08834">
    <property type="entry name" value="ArfGap_ASAP"/>
    <property type="match status" value="1"/>
</dbReference>
<evidence type="ECO:0000259" key="8">
    <source>
        <dbReference type="PROSITE" id="PS50002"/>
    </source>
</evidence>
<evidence type="ECO:0000313" key="12">
    <source>
        <dbReference type="Proteomes" id="UP000549394"/>
    </source>
</evidence>
<keyword evidence="2" id="KW-0479">Metal-binding</keyword>
<feature type="domain" description="Arf-GAP" evidence="10">
    <location>
        <begin position="426"/>
        <end position="547"/>
    </location>
</feature>
<dbReference type="Gene3D" id="1.25.40.950">
    <property type="match status" value="1"/>
</dbReference>
<evidence type="ECO:0000256" key="1">
    <source>
        <dbReference type="ARBA" id="ARBA00022443"/>
    </source>
</evidence>
<dbReference type="SUPFAM" id="SSF48403">
    <property type="entry name" value="Ankyrin repeat"/>
    <property type="match status" value="1"/>
</dbReference>
<dbReference type="OrthoDB" id="435430at2759"/>
<dbReference type="PANTHER" id="PTHR45854">
    <property type="entry name" value="ASAP FAMILY MEMBER"/>
    <property type="match status" value="1"/>
</dbReference>
<evidence type="ECO:0000313" key="11">
    <source>
        <dbReference type="EMBL" id="CAD5116152.1"/>
    </source>
</evidence>
<dbReference type="InterPro" id="IPR001452">
    <property type="entry name" value="SH3_domain"/>
</dbReference>
<dbReference type="Proteomes" id="UP000549394">
    <property type="component" value="Unassembled WGS sequence"/>
</dbReference>
<dbReference type="PRINTS" id="PR00452">
    <property type="entry name" value="SH3DOMAIN"/>
</dbReference>
<dbReference type="SMART" id="SM00105">
    <property type="entry name" value="ArfGap"/>
    <property type="match status" value="1"/>
</dbReference>
<dbReference type="GO" id="GO:0008270">
    <property type="term" value="F:zinc ion binding"/>
    <property type="evidence" value="ECO:0007669"/>
    <property type="project" value="UniProtKB-KW"/>
</dbReference>
<dbReference type="InterPro" id="IPR038508">
    <property type="entry name" value="ArfGAP_dom_sf"/>
</dbReference>
<accession>A0A7I8VIP4</accession>
<dbReference type="PANTHER" id="PTHR45854:SF3">
    <property type="entry name" value="ARFGAP WITH SH3 DOMAIN, ANK REPEAT AND PH DOMAIN-CONTAINING PROTEIN"/>
    <property type="match status" value="1"/>
</dbReference>
<dbReference type="InterPro" id="IPR036770">
    <property type="entry name" value="Ankyrin_rpt-contain_sf"/>
</dbReference>
<dbReference type="InterPro" id="IPR002110">
    <property type="entry name" value="Ankyrin_rpt"/>
</dbReference>
<sequence length="1657" mass="189990">MPERISIQDFMKETWDDVHTPLNSQFVQRMTDYKTKLSFIDEVLDQDRSSVTKMKKSCKALYSSGHMHCQNEIFLAENLHKLSEGHDLPAAFQKFAIVTKELSNLMKNLMENLRNILVFPLDSLIKGELKSLKGDMKKNFEKASKDYDARFSKVEKERRQAAKESGNKTDLASPDVKEELEKERRIFQLTMCEYLIKLNEAKTKKGVDLLLKLIEFYQAQNNYFQDGLKTMEHFNTYVEDLSENLQKVRQSRDQEKRKLIELRDRLRQCVNSFKEPSNSIVISNTLPRNAASGGSTAARRVAYGTERVGHLLKRSERGVIGRKVWQKRRCVVKDGMISIYHSDPLKEPVRLNLLTCTVKAVTDDVTRKCFDLISSTKSRTYHLQAEDDADMEAWIGVLTAARDSMLISAMNNSNDAIKQSMRDLVKIILTEVRKQSGNRICCDCGAIDPEWLVVNLGVLVCLECCGIHRDLGTHISRTQSLVIDDLSPAQLLIARSISNNDFNEIMEATLDPCDKLSPLSSMNERKTFIRSKYQLKKYAIATCSSEEDRLSDLKTAIYSNDIFALIQVYAEGCDLIQTLPNSDEEENALLLACSLNDDSALPLLYFLTQNIRSQVISNVTKRKENAAHICAKSGHVECLKLILKSRCDLALVENEEGETPMEIATKLNHTACCDVLRQAIKGDTSLFDVINFDWRLPSDCDYSDDDLDTLTPRRGAHRPRPKSMVMTNESSQLLTAHRSRTLTIESTSPTPPGSENLSRRKPPAPAPPGDFRGHSRNSSDVQVQLSKIMKHARSPSDPPKLVVPPPPEFSNNVKKTKPPILPKPSKTEIINSKNPIPPNRPSKTKEKLKKCIALYDCIADNDDELTFQEGEIIIIEQEEEDDWWLGHIENEIFRKGVFPKTFVQTFSEDFSELWFLIQRYSGFPRQWSKDSFRLVMKGRPDFEDPIESLLPPHLSIQAAASYHLFSLPKLKSDLAFNEITSGNPDHIQSLLPDFTFHIGYSTNHVIIYEDYNPGCVQKIYLFPLMPTNAEKLHRVTFEDLANHTIEITVDGVQINYSLAELQHSNLFYERTGRPCTGIAFYQTICYKKNITIKYRPSESLPSDLLQKTIDCTKESKSCEYHIYSSIARHKLPVNYKSFDSFSKISKPFESKKRQILKSHLTQLFEQPENYGPAYHSECSLKCLIMSRDSHVILFSHRQAAVISSIFITVKDSSSDRTITDWSQIFMNINFDDKEEYQIKKIPLGKIFLADGQLNDFKGIAFGRRSKSCSGQTKMFGYLYFPMPFWKSAVITLEGSEFLKKTISVCYDIKTRENFYDEATTGYFHMADKYFIGDNHKRRKFLDLNNLSGHIVGITLGIDNLKADQTAKDINARWAALQADHVMFIDNQSDVSVQSTGLEDFFNYAHGFYLAENTSSYFYGVPHSKRVHDKILSWHCYRQFILDPITFKRSITLYMEATETGILDRAKEDTFIDTEKASLAGHTTFSHLVFYYARPNKSLRVVDKIEFGNKESESIHFFKADKDYTVEYLRDKRYVGNTINKDLAIDHTFYKFEPNTTIKFSFQWNHNSVKNNSLIMLKRVFYSNPSIAWNEMSIVYLNERFGLKWFVPKASTNDDFSIRTDVLTLSTKNLHIGSTLNVRIETITKQMDCSYELSVYEY</sequence>
<feature type="domain" description="SH3" evidence="8">
    <location>
        <begin position="846"/>
        <end position="908"/>
    </location>
</feature>
<dbReference type="SMART" id="SM00326">
    <property type="entry name" value="SH3"/>
    <property type="match status" value="1"/>
</dbReference>
<dbReference type="CDD" id="cd07604">
    <property type="entry name" value="BAR_ASAPs"/>
    <property type="match status" value="1"/>
</dbReference>
<keyword evidence="5" id="KW-0863">Zinc-finger</keyword>
<evidence type="ECO:0000256" key="4">
    <source>
        <dbReference type="PROSITE-ProRule" id="PRU00192"/>
    </source>
</evidence>
<keyword evidence="3" id="KW-0862">Zinc</keyword>
<gene>
    <name evidence="11" type="ORF">DGYR_LOCUS4800</name>
</gene>
<dbReference type="InterPro" id="IPR004148">
    <property type="entry name" value="BAR_dom"/>
</dbReference>
<dbReference type="Pfam" id="PF12796">
    <property type="entry name" value="Ank_2"/>
    <property type="match status" value="1"/>
</dbReference>
<keyword evidence="12" id="KW-1185">Reference proteome</keyword>
<protein>
    <submittedName>
        <fullName evidence="11">DgyrCDS5074</fullName>
    </submittedName>
</protein>
<evidence type="ECO:0000256" key="6">
    <source>
        <dbReference type="SAM" id="Coils"/>
    </source>
</evidence>
<feature type="domain" description="PH" evidence="9">
    <location>
        <begin position="304"/>
        <end position="403"/>
    </location>
</feature>
<keyword evidence="6" id="KW-0175">Coiled coil</keyword>
<feature type="compositionally biased region" description="Polar residues" evidence="7">
    <location>
        <begin position="741"/>
        <end position="756"/>
    </location>
</feature>
<organism evidence="11 12">
    <name type="scientific">Dimorphilus gyrociliatus</name>
    <dbReference type="NCBI Taxonomy" id="2664684"/>
    <lineage>
        <taxon>Eukaryota</taxon>
        <taxon>Metazoa</taxon>
        <taxon>Spiralia</taxon>
        <taxon>Lophotrochozoa</taxon>
        <taxon>Annelida</taxon>
        <taxon>Polychaeta</taxon>
        <taxon>Polychaeta incertae sedis</taxon>
        <taxon>Dinophilidae</taxon>
        <taxon>Dimorphilus</taxon>
    </lineage>
</organism>
<evidence type="ECO:0000256" key="3">
    <source>
        <dbReference type="ARBA" id="ARBA00022833"/>
    </source>
</evidence>
<dbReference type="InterPro" id="IPR001164">
    <property type="entry name" value="ArfGAP_dom"/>
</dbReference>
<dbReference type="GO" id="GO:0005096">
    <property type="term" value="F:GTPase activator activity"/>
    <property type="evidence" value="ECO:0007669"/>
    <property type="project" value="InterPro"/>
</dbReference>
<dbReference type="InterPro" id="IPR027267">
    <property type="entry name" value="AH/BAR_dom_sf"/>
</dbReference>
<dbReference type="InterPro" id="IPR037278">
    <property type="entry name" value="ARFGAP/RecO"/>
</dbReference>
<dbReference type="Pfam" id="PF01412">
    <property type="entry name" value="ArfGap"/>
    <property type="match status" value="1"/>
</dbReference>
<dbReference type="SUPFAM" id="SSF57863">
    <property type="entry name" value="ArfGap/RecO-like zinc finger"/>
    <property type="match status" value="1"/>
</dbReference>
<name>A0A7I8VIP4_9ANNE</name>
<dbReference type="Pfam" id="PF11175">
    <property type="entry name" value="DUF2961"/>
    <property type="match status" value="1"/>
</dbReference>
<dbReference type="Gene3D" id="2.30.29.30">
    <property type="entry name" value="Pleckstrin-homology domain (PH domain)/Phosphotyrosine-binding domain (PTB)"/>
    <property type="match status" value="1"/>
</dbReference>
<feature type="compositionally biased region" description="Polar residues" evidence="7">
    <location>
        <begin position="776"/>
        <end position="785"/>
    </location>
</feature>
<comment type="caution">
    <text evidence="11">The sequence shown here is derived from an EMBL/GenBank/DDBJ whole genome shotgun (WGS) entry which is preliminary data.</text>
</comment>
<dbReference type="InterPro" id="IPR036028">
    <property type="entry name" value="SH3-like_dom_sf"/>
</dbReference>
<dbReference type="Gene3D" id="1.25.40.20">
    <property type="entry name" value="Ankyrin repeat-containing domain"/>
    <property type="match status" value="1"/>
</dbReference>
<dbReference type="InterPro" id="IPR043593">
    <property type="entry name" value="ASAP"/>
</dbReference>
<evidence type="ECO:0000256" key="5">
    <source>
        <dbReference type="PROSITE-ProRule" id="PRU00288"/>
    </source>
</evidence>
<feature type="compositionally biased region" description="Polar residues" evidence="7">
    <location>
        <begin position="725"/>
        <end position="734"/>
    </location>
</feature>
<dbReference type="Gene3D" id="1.10.220.150">
    <property type="entry name" value="Arf GTPase activating protein"/>
    <property type="match status" value="1"/>
</dbReference>
<dbReference type="Gene3D" id="1.20.1270.60">
    <property type="entry name" value="Arfaptin homology (AH) domain/BAR domain"/>
    <property type="match status" value="1"/>
</dbReference>
<dbReference type="InterPro" id="IPR001849">
    <property type="entry name" value="PH_domain"/>
</dbReference>
<proteinExistence type="predicted"/>
<evidence type="ECO:0000259" key="10">
    <source>
        <dbReference type="PROSITE" id="PS50115"/>
    </source>
</evidence>
<dbReference type="SUPFAM" id="SSF103657">
    <property type="entry name" value="BAR/IMD domain-like"/>
    <property type="match status" value="1"/>
</dbReference>
<dbReference type="SMART" id="SM00233">
    <property type="entry name" value="PH"/>
    <property type="match status" value="1"/>
</dbReference>
<feature type="region of interest" description="Disordered" evidence="7">
    <location>
        <begin position="705"/>
        <end position="843"/>
    </location>
</feature>
<dbReference type="Gene3D" id="2.60.120.1390">
    <property type="match status" value="1"/>
</dbReference>
<dbReference type="PROSITE" id="PS50002">
    <property type="entry name" value="SH3"/>
    <property type="match status" value="1"/>
</dbReference>
<evidence type="ECO:0000259" key="9">
    <source>
        <dbReference type="PROSITE" id="PS50003"/>
    </source>
</evidence>
<evidence type="ECO:0000256" key="2">
    <source>
        <dbReference type="ARBA" id="ARBA00022723"/>
    </source>
</evidence>
<dbReference type="PROSITE" id="PS50003">
    <property type="entry name" value="PH_DOMAIN"/>
    <property type="match status" value="1"/>
</dbReference>
<dbReference type="EMBL" id="CAJFCJ010000006">
    <property type="protein sequence ID" value="CAD5116152.1"/>
    <property type="molecule type" value="Genomic_DNA"/>
</dbReference>
<dbReference type="InterPro" id="IPR011993">
    <property type="entry name" value="PH-like_dom_sf"/>
</dbReference>
<keyword evidence="1 4" id="KW-0728">SH3 domain</keyword>
<dbReference type="SUPFAM" id="SSF50729">
    <property type="entry name" value="PH domain-like"/>
    <property type="match status" value="1"/>
</dbReference>
<dbReference type="SMART" id="SM00248">
    <property type="entry name" value="ANK"/>
    <property type="match status" value="2"/>
</dbReference>
<dbReference type="PROSITE" id="PS50115">
    <property type="entry name" value="ARFGAP"/>
    <property type="match status" value="1"/>
</dbReference>
<feature type="coiled-coil region" evidence="6">
    <location>
        <begin position="238"/>
        <end position="265"/>
    </location>
</feature>
<dbReference type="Pfam" id="PF00169">
    <property type="entry name" value="PH"/>
    <property type="match status" value="1"/>
</dbReference>